<dbReference type="Gene3D" id="3.40.50.2000">
    <property type="entry name" value="Glycogen Phosphorylase B"/>
    <property type="match status" value="2"/>
</dbReference>
<proteinExistence type="predicted"/>
<evidence type="ECO:0000259" key="1">
    <source>
        <dbReference type="PROSITE" id="PS51464"/>
    </source>
</evidence>
<dbReference type="Pfam" id="PF13580">
    <property type="entry name" value="SIS_2"/>
    <property type="match status" value="1"/>
</dbReference>
<dbReference type="PANTHER" id="PTHR30390:SF6">
    <property type="entry name" value="DNAA INITIATOR-ASSOCIATING PROTEIN DIAA"/>
    <property type="match status" value="1"/>
</dbReference>
<dbReference type="EMBL" id="BLKV01000001">
    <property type="protein sequence ID" value="GFG68522.1"/>
    <property type="molecule type" value="Genomic_DNA"/>
</dbReference>
<reference evidence="2 3" key="1">
    <citation type="journal article" date="2019" name="Emerg. Microbes Infect.">
        <title>Comprehensive subspecies identification of 175 nontuberculous mycobacteria species based on 7547 genomic profiles.</title>
        <authorList>
            <person name="Matsumoto Y."/>
            <person name="Kinjo T."/>
            <person name="Motooka D."/>
            <person name="Nabeya D."/>
            <person name="Jung N."/>
            <person name="Uechi K."/>
            <person name="Horii T."/>
            <person name="Iida T."/>
            <person name="Fujita J."/>
            <person name="Nakamura S."/>
        </authorList>
    </citation>
    <scope>NUCLEOTIDE SEQUENCE [LARGE SCALE GENOMIC DNA]</scope>
    <source>
        <strain evidence="2 3">JCM 16017</strain>
    </source>
</reference>
<keyword evidence="3" id="KW-1185">Reference proteome</keyword>
<protein>
    <recommendedName>
        <fullName evidence="1">SIS domain-containing protein</fullName>
    </recommendedName>
</protein>
<dbReference type="GO" id="GO:0016757">
    <property type="term" value="F:glycosyltransferase activity"/>
    <property type="evidence" value="ECO:0007669"/>
    <property type="project" value="InterPro"/>
</dbReference>
<name>A0A7I9XEX7_9MYCO</name>
<accession>A0A7I9XEX7</accession>
<comment type="caution">
    <text evidence="2">The sequence shown here is derived from an EMBL/GenBank/DDBJ whole genome shotgun (WGS) entry which is preliminary data.</text>
</comment>
<evidence type="ECO:0000313" key="3">
    <source>
        <dbReference type="Proteomes" id="UP000465263"/>
    </source>
</evidence>
<dbReference type="CDD" id="cd05006">
    <property type="entry name" value="SIS_GmhA"/>
    <property type="match status" value="1"/>
</dbReference>
<dbReference type="InterPro" id="IPR035461">
    <property type="entry name" value="GmhA/DiaA"/>
</dbReference>
<dbReference type="GO" id="GO:0097367">
    <property type="term" value="F:carbohydrate derivative binding"/>
    <property type="evidence" value="ECO:0007669"/>
    <property type="project" value="InterPro"/>
</dbReference>
<dbReference type="InterPro" id="IPR001347">
    <property type="entry name" value="SIS_dom"/>
</dbReference>
<dbReference type="InterPro" id="IPR002201">
    <property type="entry name" value="Glyco_trans_9"/>
</dbReference>
<organism evidence="2 3">
    <name type="scientific">Mycolicibacter senuensis</name>
    <dbReference type="NCBI Taxonomy" id="386913"/>
    <lineage>
        <taxon>Bacteria</taxon>
        <taxon>Bacillati</taxon>
        <taxon>Actinomycetota</taxon>
        <taxon>Actinomycetes</taxon>
        <taxon>Mycobacteriales</taxon>
        <taxon>Mycobacteriaceae</taxon>
        <taxon>Mycolicibacter</taxon>
    </lineage>
</organism>
<dbReference type="PANTHER" id="PTHR30390">
    <property type="entry name" value="SEDOHEPTULOSE 7-PHOSPHATE ISOMERASE / DNAA INITIATOR-ASSOCIATING FACTOR FOR REPLICATION INITIATION"/>
    <property type="match status" value="1"/>
</dbReference>
<dbReference type="Gene3D" id="3.40.50.10490">
    <property type="entry name" value="Glucose-6-phosphate isomerase like protein, domain 1"/>
    <property type="match status" value="1"/>
</dbReference>
<dbReference type="AlphaFoldDB" id="A0A7I9XEX7"/>
<evidence type="ECO:0000313" key="2">
    <source>
        <dbReference type="EMBL" id="GFG68522.1"/>
    </source>
</evidence>
<dbReference type="CDD" id="cd03789">
    <property type="entry name" value="GT9_LPS_heptosyltransferase"/>
    <property type="match status" value="1"/>
</dbReference>
<sequence length="536" mass="55201">MSTAVIARLDSLGDVLITGPAVRAVAAAHDRVVFLAGPRGAAAAELLPGVDRVLRWRAGWVDFDAGPVTAPAVAELVDMLAAERPDALLILTSFHQSPLPLALIGRMAGVAWIGAICTDYPGSLLDLRHPDPGDIPEPLRALSLAQAAGWQLPPGDDGRLRVKGLPRLCGPLRAALGAGDYVAFHPGAAVPARRPSADRSAELVAALVRAGHRVVVTGTAADRELTARVAGDQATDLGGCTTLAELGAVFAGARAVVAPNTGPAHLAAAVGTPIVSLFAPVVPAQRWRPFGVPVVLCGDQGAPCRGSRARNCPVAGHPCLDGIAAADVVAAVARIGSPRKERSAPMITRHMAELEQAIARVRPAAPQLSEWGARLAEVLVGGGRLLACGNGGSAAEAQHLTAELVGRFHHEREPLSAIALHADTSAATAIVNDYGPEEMFARGVRAHGRRGDVLVSLSTSGTSRNVLAAVKAAQEVGVTTWSLTGPGPNPLLAMSDDGIGVEADSTATVQEIHLLLLHSLCLAVDAVLLDGDRELR</sequence>
<dbReference type="InterPro" id="IPR046348">
    <property type="entry name" value="SIS_dom_sf"/>
</dbReference>
<dbReference type="GO" id="GO:1901135">
    <property type="term" value="P:carbohydrate derivative metabolic process"/>
    <property type="evidence" value="ECO:0007669"/>
    <property type="project" value="InterPro"/>
</dbReference>
<gene>
    <name evidence="2" type="ORF">MSEN_02420</name>
</gene>
<dbReference type="PROSITE" id="PS51464">
    <property type="entry name" value="SIS"/>
    <property type="match status" value="1"/>
</dbReference>
<dbReference type="SUPFAM" id="SSF53756">
    <property type="entry name" value="UDP-Glycosyltransferase/glycogen phosphorylase"/>
    <property type="match status" value="1"/>
</dbReference>
<dbReference type="Pfam" id="PF01075">
    <property type="entry name" value="Glyco_transf_9"/>
    <property type="match status" value="1"/>
</dbReference>
<feature type="domain" description="SIS" evidence="1">
    <location>
        <begin position="375"/>
        <end position="534"/>
    </location>
</feature>
<dbReference type="InterPro" id="IPR050099">
    <property type="entry name" value="SIS_GmhA/DiaA_subfam"/>
</dbReference>
<dbReference type="Proteomes" id="UP000465263">
    <property type="component" value="Unassembled WGS sequence"/>
</dbReference>
<dbReference type="SUPFAM" id="SSF53697">
    <property type="entry name" value="SIS domain"/>
    <property type="match status" value="1"/>
</dbReference>